<reference evidence="10" key="2">
    <citation type="submission" date="2025-08" db="UniProtKB">
        <authorList>
            <consortium name="Ensembl"/>
        </authorList>
    </citation>
    <scope>IDENTIFICATION</scope>
</reference>
<evidence type="ECO:0000256" key="2">
    <source>
        <dbReference type="ARBA" id="ARBA00022846"/>
    </source>
</evidence>
<evidence type="ECO:0000313" key="11">
    <source>
        <dbReference type="Proteomes" id="UP000694680"/>
    </source>
</evidence>
<dbReference type="Ensembl" id="ENSGWIT00000058655.1">
    <property type="protein sequence ID" value="ENSGWIP00000054430.1"/>
    <property type="gene ID" value="ENSGWIG00000026019.1"/>
</dbReference>
<evidence type="ECO:0000313" key="10">
    <source>
        <dbReference type="Ensembl" id="ENSGWIP00000054430.1"/>
    </source>
</evidence>
<evidence type="ECO:0000256" key="5">
    <source>
        <dbReference type="ARBA" id="ARBA00023273"/>
    </source>
</evidence>
<organism evidence="10 11">
    <name type="scientific">Gouania willdenowi</name>
    <name type="common">Blunt-snouted clingfish</name>
    <name type="synonym">Lepadogaster willdenowi</name>
    <dbReference type="NCBI Taxonomy" id="441366"/>
    <lineage>
        <taxon>Eukaryota</taxon>
        <taxon>Metazoa</taxon>
        <taxon>Chordata</taxon>
        <taxon>Craniata</taxon>
        <taxon>Vertebrata</taxon>
        <taxon>Euteleostomi</taxon>
        <taxon>Actinopterygii</taxon>
        <taxon>Neopterygii</taxon>
        <taxon>Teleostei</taxon>
        <taxon>Neoteleostei</taxon>
        <taxon>Acanthomorphata</taxon>
        <taxon>Ovalentaria</taxon>
        <taxon>Blenniimorphae</taxon>
        <taxon>Blenniiformes</taxon>
        <taxon>Gobiesocoidei</taxon>
        <taxon>Gobiesocidae</taxon>
        <taxon>Gobiesocinae</taxon>
        <taxon>Gouania</taxon>
    </lineage>
</organism>
<proteinExistence type="inferred from homology"/>
<evidence type="ECO:0000256" key="3">
    <source>
        <dbReference type="ARBA" id="ARBA00023054"/>
    </source>
</evidence>
<feature type="coiled-coil region" evidence="8">
    <location>
        <begin position="54"/>
        <end position="87"/>
    </location>
</feature>
<keyword evidence="3 8" id="KW-0175">Coiled coil</keyword>
<reference evidence="10" key="1">
    <citation type="submission" date="2020-06" db="EMBL/GenBank/DDBJ databases">
        <authorList>
            <consortium name="Wellcome Sanger Institute Data Sharing"/>
        </authorList>
    </citation>
    <scope>NUCLEOTIDE SEQUENCE [LARGE SCALE GENOMIC DNA]</scope>
</reference>
<keyword evidence="11" id="KW-1185">Reference proteome</keyword>
<protein>
    <recommendedName>
        <fullName evidence="7">Cilia- and flagella-associated protein 45</fullName>
    </recommendedName>
</protein>
<evidence type="ECO:0000256" key="6">
    <source>
        <dbReference type="ARBA" id="ARBA00034116"/>
    </source>
</evidence>
<dbReference type="GO" id="GO:0031514">
    <property type="term" value="C:motile cilium"/>
    <property type="evidence" value="ECO:0007669"/>
    <property type="project" value="UniProtKB-SubCell"/>
</dbReference>
<sequence length="479" mass="57388">TCVTAPKSGTKNSITKKSCDCDHNRIPREDPSGKSVILPPAEFQRITSTSRMLVKEAREAKKQVYQREKEEEAKAAEERRNMILKAELSRKDDLSETELEARDKDQRLVERAFALTMEEEDEVKKLNQLILDAQCQAIRDVQIQEKKQIHAEVTGEEKRLDSLMETERRKALETMEKIEEQQKQQKMKGMKEICEQIDQRLEEKQLQDELKDQESHQIREQQEKMTWEDFQALKKKREDQLLLQEEIKRINAETMRAKEQRMEQEKQADMRDLEYIQKKLEREAEFDAELKRNKKQKELEIARLRAKQERARDYKAEQDELRARRNQQEMDREWRRKVKEMAAKKARDEASLRAARMEQVLNRERCLSMEAGREKAEFDRVVRAQQEAAARQREQDEKQYQEALRHAQRIRKQMQERELSAVAQRRDFFREADRMAEENRKRQLRLNQIKEKKLKELRATGLSDKYCKEVERKARICLG</sequence>
<dbReference type="AlphaFoldDB" id="A0A8C5I2X0"/>
<keyword evidence="2" id="KW-0282">Flagellum</keyword>
<comment type="similarity">
    <text evidence="6">Belongs to the CFAP45 family.</text>
</comment>
<accession>A0A8C5I2X0</accession>
<keyword evidence="5" id="KW-0966">Cell projection</keyword>
<dbReference type="PANTHER" id="PTHR15504:SF0">
    <property type="entry name" value="CILIA- AND FLAGELLA-ASSOCIATED PROTEIN 45"/>
    <property type="match status" value="1"/>
</dbReference>
<dbReference type="Pfam" id="PF13868">
    <property type="entry name" value="TPH"/>
    <property type="match status" value="1"/>
</dbReference>
<dbReference type="PANTHER" id="PTHR15504">
    <property type="entry name" value="NASOPHARYNGEAL EPITHELIUM SPECIFIC PROTEIN 1"/>
    <property type="match status" value="1"/>
</dbReference>
<evidence type="ECO:0000256" key="8">
    <source>
        <dbReference type="SAM" id="Coils"/>
    </source>
</evidence>
<dbReference type="InterPro" id="IPR033253">
    <property type="entry name" value="CFAP45"/>
</dbReference>
<dbReference type="InterPro" id="IPR043597">
    <property type="entry name" value="TPH_dom"/>
</dbReference>
<evidence type="ECO:0000256" key="4">
    <source>
        <dbReference type="ARBA" id="ARBA00023069"/>
    </source>
</evidence>
<feature type="domain" description="Trichohyalin-plectin-homology" evidence="9">
    <location>
        <begin position="117"/>
        <end position="462"/>
    </location>
</feature>
<name>A0A8C5I2X0_GOUWI</name>
<comment type="subcellular location">
    <subcellularLocation>
        <location evidence="1">Cell projection</location>
        <location evidence="1">Cilium</location>
        <location evidence="1">Flagellum</location>
    </subcellularLocation>
</comment>
<feature type="coiled-coil region" evidence="8">
    <location>
        <begin position="164"/>
        <end position="331"/>
    </location>
</feature>
<reference evidence="10" key="3">
    <citation type="submission" date="2025-09" db="UniProtKB">
        <authorList>
            <consortium name="Ensembl"/>
        </authorList>
    </citation>
    <scope>IDENTIFICATION</scope>
</reference>
<evidence type="ECO:0000256" key="1">
    <source>
        <dbReference type="ARBA" id="ARBA00004230"/>
    </source>
</evidence>
<feature type="coiled-coil region" evidence="8">
    <location>
        <begin position="393"/>
        <end position="452"/>
    </location>
</feature>
<keyword evidence="4" id="KW-0969">Cilium</keyword>
<evidence type="ECO:0000256" key="7">
    <source>
        <dbReference type="ARBA" id="ARBA00034142"/>
    </source>
</evidence>
<gene>
    <name evidence="10" type="primary">cfap45</name>
</gene>
<evidence type="ECO:0000259" key="9">
    <source>
        <dbReference type="Pfam" id="PF13868"/>
    </source>
</evidence>
<dbReference type="Proteomes" id="UP000694680">
    <property type="component" value="Chromosome 21"/>
</dbReference>